<keyword evidence="2" id="KW-1185">Reference proteome</keyword>
<sequence>MTNLTKLEFVGLDIMGKNYLSWILDAEIHLDAMGLVDTIKERNESSNQDKVKAIIFLRHHLHEGLKTKYLMLKLYEKNITDEDILEKTFSTFHASNVLLQ</sequence>
<name>A0ACC0XJ19_9ROSI</name>
<dbReference type="EMBL" id="CM047747">
    <property type="protein sequence ID" value="KAJ0017737.1"/>
    <property type="molecule type" value="Genomic_DNA"/>
</dbReference>
<reference evidence="2" key="1">
    <citation type="journal article" date="2023" name="G3 (Bethesda)">
        <title>Genome assembly and association tests identify interacting loci associated with vigor, precocity, and sex in interspecific pistachio rootstocks.</title>
        <authorList>
            <person name="Palmer W."/>
            <person name="Jacygrad E."/>
            <person name="Sagayaradj S."/>
            <person name="Cavanaugh K."/>
            <person name="Han R."/>
            <person name="Bertier L."/>
            <person name="Beede B."/>
            <person name="Kafkas S."/>
            <person name="Golino D."/>
            <person name="Preece J."/>
            <person name="Michelmore R."/>
        </authorList>
    </citation>
    <scope>NUCLEOTIDE SEQUENCE [LARGE SCALE GENOMIC DNA]</scope>
</reference>
<organism evidence="1 2">
    <name type="scientific">Pistacia integerrima</name>
    <dbReference type="NCBI Taxonomy" id="434235"/>
    <lineage>
        <taxon>Eukaryota</taxon>
        <taxon>Viridiplantae</taxon>
        <taxon>Streptophyta</taxon>
        <taxon>Embryophyta</taxon>
        <taxon>Tracheophyta</taxon>
        <taxon>Spermatophyta</taxon>
        <taxon>Magnoliopsida</taxon>
        <taxon>eudicotyledons</taxon>
        <taxon>Gunneridae</taxon>
        <taxon>Pentapetalae</taxon>
        <taxon>rosids</taxon>
        <taxon>malvids</taxon>
        <taxon>Sapindales</taxon>
        <taxon>Anacardiaceae</taxon>
        <taxon>Pistacia</taxon>
    </lineage>
</organism>
<dbReference type="Proteomes" id="UP001163603">
    <property type="component" value="Chromosome 12"/>
</dbReference>
<comment type="caution">
    <text evidence="1">The sequence shown here is derived from an EMBL/GenBank/DDBJ whole genome shotgun (WGS) entry which is preliminary data.</text>
</comment>
<evidence type="ECO:0000313" key="2">
    <source>
        <dbReference type="Proteomes" id="UP001163603"/>
    </source>
</evidence>
<protein>
    <submittedName>
        <fullName evidence="1">Uncharacterized protein</fullName>
    </submittedName>
</protein>
<gene>
    <name evidence="1" type="ORF">Pint_10862</name>
</gene>
<evidence type="ECO:0000313" key="1">
    <source>
        <dbReference type="EMBL" id="KAJ0017737.1"/>
    </source>
</evidence>
<accession>A0ACC0XJ19</accession>
<proteinExistence type="predicted"/>